<dbReference type="EMBL" id="JAYMYS010000004">
    <property type="protein sequence ID" value="KAK7395202.1"/>
    <property type="molecule type" value="Genomic_DNA"/>
</dbReference>
<reference evidence="2 3" key="1">
    <citation type="submission" date="2024-01" db="EMBL/GenBank/DDBJ databases">
        <title>The genomes of 5 underutilized Papilionoideae crops provide insights into root nodulation and disease resistanc.</title>
        <authorList>
            <person name="Jiang F."/>
        </authorList>
    </citation>
    <scope>NUCLEOTIDE SEQUENCE [LARGE SCALE GENOMIC DNA]</scope>
    <source>
        <strain evidence="2">DUOXIRENSHENG_FW03</strain>
        <tissue evidence="2">Leaves</tissue>
    </source>
</reference>
<feature type="compositionally biased region" description="Basic and acidic residues" evidence="1">
    <location>
        <begin position="73"/>
        <end position="86"/>
    </location>
</feature>
<evidence type="ECO:0000256" key="1">
    <source>
        <dbReference type="SAM" id="MobiDB-lite"/>
    </source>
</evidence>
<feature type="compositionally biased region" description="Polar residues" evidence="1">
    <location>
        <begin position="8"/>
        <end position="28"/>
    </location>
</feature>
<sequence length="208" mass="23618">MDGRKKMGSSSFTSELFGSDQSQKSTGSGIFESMFPPPFKVLERGSLYSEVSGKTATEGWNSKIGNPDYFSKGSDDEAKSTTHKDMSSTYQEQRGQPCQLSSSIHYGGPDNGIYSRPKSTQLYKKDRVEDDFGSWWQVVCHKFLIHFLPCNIRRRSPLLRSQLPRGMLLKVNSRIVLQYSPSFLVNKLRIVRTLWLASCFLQPNRITL</sequence>
<dbReference type="AlphaFoldDB" id="A0AAN9XJF7"/>
<dbReference type="PANTHER" id="PTHR33738:SF1">
    <property type="entry name" value="PLANT_T7H20-70 PROTEIN"/>
    <property type="match status" value="1"/>
</dbReference>
<organism evidence="2 3">
    <name type="scientific">Psophocarpus tetragonolobus</name>
    <name type="common">Winged bean</name>
    <name type="synonym">Dolichos tetragonolobus</name>
    <dbReference type="NCBI Taxonomy" id="3891"/>
    <lineage>
        <taxon>Eukaryota</taxon>
        <taxon>Viridiplantae</taxon>
        <taxon>Streptophyta</taxon>
        <taxon>Embryophyta</taxon>
        <taxon>Tracheophyta</taxon>
        <taxon>Spermatophyta</taxon>
        <taxon>Magnoliopsida</taxon>
        <taxon>eudicotyledons</taxon>
        <taxon>Gunneridae</taxon>
        <taxon>Pentapetalae</taxon>
        <taxon>rosids</taxon>
        <taxon>fabids</taxon>
        <taxon>Fabales</taxon>
        <taxon>Fabaceae</taxon>
        <taxon>Papilionoideae</taxon>
        <taxon>50 kb inversion clade</taxon>
        <taxon>NPAAA clade</taxon>
        <taxon>indigoferoid/millettioid clade</taxon>
        <taxon>Phaseoleae</taxon>
        <taxon>Psophocarpus</taxon>
    </lineage>
</organism>
<dbReference type="PANTHER" id="PTHR33738">
    <property type="entry name" value="EMB|CAB82975.1"/>
    <property type="match status" value="1"/>
</dbReference>
<gene>
    <name evidence="2" type="ORF">VNO78_15750</name>
</gene>
<comment type="caution">
    <text evidence="2">The sequence shown here is derived from an EMBL/GenBank/DDBJ whole genome shotgun (WGS) entry which is preliminary data.</text>
</comment>
<protein>
    <submittedName>
        <fullName evidence="2">Uncharacterized protein</fullName>
    </submittedName>
</protein>
<keyword evidence="3" id="KW-1185">Reference proteome</keyword>
<name>A0AAN9XJF7_PSOTE</name>
<feature type="region of interest" description="Disordered" evidence="1">
    <location>
        <begin position="1"/>
        <end position="31"/>
    </location>
</feature>
<proteinExistence type="predicted"/>
<evidence type="ECO:0000313" key="2">
    <source>
        <dbReference type="EMBL" id="KAK7395202.1"/>
    </source>
</evidence>
<feature type="region of interest" description="Disordered" evidence="1">
    <location>
        <begin position="65"/>
        <end position="94"/>
    </location>
</feature>
<accession>A0AAN9XJF7</accession>
<dbReference type="Proteomes" id="UP001386955">
    <property type="component" value="Unassembled WGS sequence"/>
</dbReference>
<evidence type="ECO:0000313" key="3">
    <source>
        <dbReference type="Proteomes" id="UP001386955"/>
    </source>
</evidence>